<evidence type="ECO:0000256" key="1">
    <source>
        <dbReference type="ARBA" id="ARBA00004651"/>
    </source>
</evidence>
<dbReference type="Gene3D" id="1.20.1250.20">
    <property type="entry name" value="MFS general substrate transporter like domains"/>
    <property type="match status" value="2"/>
</dbReference>
<keyword evidence="5 6" id="KW-0472">Membrane</keyword>
<evidence type="ECO:0000259" key="7">
    <source>
        <dbReference type="PROSITE" id="PS50850"/>
    </source>
</evidence>
<feature type="transmembrane region" description="Helical" evidence="6">
    <location>
        <begin position="111"/>
        <end position="129"/>
    </location>
</feature>
<comment type="subcellular location">
    <subcellularLocation>
        <location evidence="1">Cell membrane</location>
        <topology evidence="1">Multi-pass membrane protein</topology>
    </subcellularLocation>
</comment>
<dbReference type="PANTHER" id="PTHR43124">
    <property type="entry name" value="PURINE EFFLUX PUMP PBUE"/>
    <property type="match status" value="1"/>
</dbReference>
<dbReference type="PANTHER" id="PTHR43124:SF3">
    <property type="entry name" value="CHLORAMPHENICOL EFFLUX PUMP RV0191"/>
    <property type="match status" value="1"/>
</dbReference>
<gene>
    <name evidence="8" type="ORF">OYC61_000990</name>
</gene>
<dbReference type="SUPFAM" id="SSF103473">
    <property type="entry name" value="MFS general substrate transporter"/>
    <property type="match status" value="1"/>
</dbReference>
<comment type="caution">
    <text evidence="8">The sequence shown here is derived from an EMBL/GenBank/DDBJ whole genome shotgun (WGS) entry which is preliminary data.</text>
</comment>
<feature type="transmembrane region" description="Helical" evidence="6">
    <location>
        <begin position="78"/>
        <end position="105"/>
    </location>
</feature>
<feature type="domain" description="Major facilitator superfamily (MFS) profile" evidence="7">
    <location>
        <begin position="12"/>
        <end position="386"/>
    </location>
</feature>
<feature type="transmembrane region" description="Helical" evidence="6">
    <location>
        <begin position="48"/>
        <end position="71"/>
    </location>
</feature>
<feature type="transmembrane region" description="Helical" evidence="6">
    <location>
        <begin position="361"/>
        <end position="379"/>
    </location>
</feature>
<dbReference type="EMBL" id="JAPQTC020000001">
    <property type="protein sequence ID" value="MDT8502862.1"/>
    <property type="molecule type" value="Genomic_DNA"/>
</dbReference>
<evidence type="ECO:0000256" key="6">
    <source>
        <dbReference type="SAM" id="Phobius"/>
    </source>
</evidence>
<dbReference type="Pfam" id="PF07690">
    <property type="entry name" value="MFS_1"/>
    <property type="match status" value="1"/>
</dbReference>
<evidence type="ECO:0000256" key="5">
    <source>
        <dbReference type="ARBA" id="ARBA00023136"/>
    </source>
</evidence>
<keyword evidence="3 6" id="KW-0812">Transmembrane</keyword>
<evidence type="ECO:0000256" key="4">
    <source>
        <dbReference type="ARBA" id="ARBA00022989"/>
    </source>
</evidence>
<feature type="transmembrane region" description="Helical" evidence="6">
    <location>
        <begin position="202"/>
        <end position="229"/>
    </location>
</feature>
<proteinExistence type="predicted"/>
<evidence type="ECO:0000313" key="8">
    <source>
        <dbReference type="EMBL" id="MDT8502862.1"/>
    </source>
</evidence>
<dbReference type="InterPro" id="IPR036259">
    <property type="entry name" value="MFS_trans_sf"/>
</dbReference>
<feature type="transmembrane region" description="Helical" evidence="6">
    <location>
        <begin position="12"/>
        <end position="28"/>
    </location>
</feature>
<protein>
    <submittedName>
        <fullName evidence="8">MFS transporter</fullName>
    </submittedName>
</protein>
<keyword evidence="9" id="KW-1185">Reference proteome</keyword>
<dbReference type="InterPro" id="IPR050189">
    <property type="entry name" value="MFS_Efflux_Transporters"/>
</dbReference>
<feature type="transmembrane region" description="Helical" evidence="6">
    <location>
        <begin position="271"/>
        <end position="290"/>
    </location>
</feature>
<name>A0ABU3MMW7_9BURK</name>
<evidence type="ECO:0000256" key="2">
    <source>
        <dbReference type="ARBA" id="ARBA00022475"/>
    </source>
</evidence>
<dbReference type="PROSITE" id="PS50850">
    <property type="entry name" value="MFS"/>
    <property type="match status" value="1"/>
</dbReference>
<dbReference type="RefSeq" id="WP_060186207.1">
    <property type="nucleotide sequence ID" value="NZ_JAPQTC020000001.1"/>
</dbReference>
<accession>A0ABU3MMW7</accession>
<feature type="transmembrane region" description="Helical" evidence="6">
    <location>
        <begin position="136"/>
        <end position="158"/>
    </location>
</feature>
<feature type="transmembrane region" description="Helical" evidence="6">
    <location>
        <begin position="296"/>
        <end position="321"/>
    </location>
</feature>
<keyword evidence="2" id="KW-1003">Cell membrane</keyword>
<feature type="transmembrane region" description="Helical" evidence="6">
    <location>
        <begin position="328"/>
        <end position="349"/>
    </location>
</feature>
<feature type="transmembrane region" description="Helical" evidence="6">
    <location>
        <begin position="241"/>
        <end position="259"/>
    </location>
</feature>
<reference evidence="8" key="1">
    <citation type="submission" date="2023-08" db="EMBL/GenBank/DDBJ databases">
        <title>Study of Resistomes in environmental pathogenic environmental.</title>
        <authorList>
            <person name="Bhattacharjee A."/>
            <person name="Singh A.K."/>
        </authorList>
    </citation>
    <scope>NUCLEOTIDE SEQUENCE</scope>
    <source>
        <strain evidence="8">S1</strain>
    </source>
</reference>
<evidence type="ECO:0000256" key="3">
    <source>
        <dbReference type="ARBA" id="ARBA00022692"/>
    </source>
</evidence>
<sequence>MPSHQTHTDWRAVWVVFITGVACAYNLGKVATAAAHLQSELGLSLAEVGSLGATFAVLGALGSIAAGSAVARAGDRRMLIIGLLTMTTGAVAAVPTNSIVMLMVARTVEGLGFLLITVSGPTLIARITHKQDQGKALALWSCFMPGGMALALLTGPWFSNWRDIWLFTAVLTAMITVLVMRLTPALPTRQLAPAPCARLGHVLSSAPLAITFLLYSLMFFALFSFLPVLLQQRMQASPTTAGMLAALACLANVLGNLCADRILRRVSRRVLCLWVALVMGACAPGIFLPVFGSIPTLALCLLFSAVGGLIPASLLSAVPLVTRNPTQAALAVGLLMQGSNMGVALGPLLVGRAVDGHGWPAAAVLVVAWATAMAFIVGWHSKHPALRA</sequence>
<dbReference type="InterPro" id="IPR020846">
    <property type="entry name" value="MFS_dom"/>
</dbReference>
<feature type="transmembrane region" description="Helical" evidence="6">
    <location>
        <begin position="164"/>
        <end position="182"/>
    </location>
</feature>
<organism evidence="8 9">
    <name type="scientific">Alcaligenes nematophilus</name>
    <dbReference type="NCBI Taxonomy" id="2994643"/>
    <lineage>
        <taxon>Bacteria</taxon>
        <taxon>Pseudomonadati</taxon>
        <taxon>Pseudomonadota</taxon>
        <taxon>Betaproteobacteria</taxon>
        <taxon>Burkholderiales</taxon>
        <taxon>Alcaligenaceae</taxon>
        <taxon>Alcaligenes</taxon>
    </lineage>
</organism>
<evidence type="ECO:0000313" key="9">
    <source>
        <dbReference type="Proteomes" id="UP001074635"/>
    </source>
</evidence>
<dbReference type="InterPro" id="IPR011701">
    <property type="entry name" value="MFS"/>
</dbReference>
<dbReference type="Proteomes" id="UP001074635">
    <property type="component" value="Unassembled WGS sequence"/>
</dbReference>
<keyword evidence="4 6" id="KW-1133">Transmembrane helix</keyword>